<organism evidence="1 2">
    <name type="scientific">Agreia bicolorata</name>
    <dbReference type="NCBI Taxonomy" id="110935"/>
    <lineage>
        <taxon>Bacteria</taxon>
        <taxon>Bacillati</taxon>
        <taxon>Actinomycetota</taxon>
        <taxon>Actinomycetes</taxon>
        <taxon>Micrococcales</taxon>
        <taxon>Microbacteriaceae</taxon>
        <taxon>Agreia</taxon>
    </lineage>
</organism>
<dbReference type="Proteomes" id="UP000032503">
    <property type="component" value="Unassembled WGS sequence"/>
</dbReference>
<dbReference type="EMBL" id="JYFC01000005">
    <property type="protein sequence ID" value="KJC63801.1"/>
    <property type="molecule type" value="Genomic_DNA"/>
</dbReference>
<comment type="caution">
    <text evidence="1">The sequence shown here is derived from an EMBL/GenBank/DDBJ whole genome shotgun (WGS) entry which is preliminary data.</text>
</comment>
<sequence length="134" mass="15414">MSYVPNELLARLVGFRMYSVNFVMDRLQLGFDSNTDDEPFLNCDVWPEVTFDGEIFREPDRGYADALRRLIPSTVLETREGTGLGLVLVFERGSIKVHPKVEDVYVEIAMLSGFTDREWMVWRPGEESFEDLGV</sequence>
<reference evidence="1 2" key="1">
    <citation type="journal article" date="2001" name="Int. J. Syst. Evol. Microbiol.">
        <title>Agreia bicolorata gen. nov., sp. nov., to accommodate actinobacteria isolated from narrow reed grass infected by the nematode Heteroanguina graminophila.</title>
        <authorList>
            <person name="Evtushenko L.I."/>
            <person name="Dorofeeva L.V."/>
            <person name="Dobrovolskaya T.G."/>
            <person name="Streshinskaya G.M."/>
            <person name="Subbotin S.A."/>
            <person name="Tiedje J.M."/>
        </authorList>
    </citation>
    <scope>NUCLEOTIDE SEQUENCE [LARGE SCALE GENOMIC DNA]</scope>
    <source>
        <strain evidence="1 2">VKM Ac-1804</strain>
    </source>
</reference>
<evidence type="ECO:0000313" key="1">
    <source>
        <dbReference type="EMBL" id="KJC63801.1"/>
    </source>
</evidence>
<evidence type="ECO:0000313" key="2">
    <source>
        <dbReference type="Proteomes" id="UP000032503"/>
    </source>
</evidence>
<protein>
    <submittedName>
        <fullName evidence="1">Uncharacterized protein</fullName>
    </submittedName>
</protein>
<accession>A0ABR5CE12</accession>
<gene>
    <name evidence="1" type="ORF">TZ00_12215</name>
</gene>
<name>A0ABR5CE12_9MICO</name>
<keyword evidence="2" id="KW-1185">Reference proteome</keyword>
<proteinExistence type="predicted"/>
<dbReference type="RefSeq" id="WP_238579678.1">
    <property type="nucleotide sequence ID" value="NZ_JYFC01000005.1"/>
</dbReference>